<dbReference type="GO" id="GO:0005634">
    <property type="term" value="C:nucleus"/>
    <property type="evidence" value="ECO:0007669"/>
    <property type="project" value="UniProtKB-SubCell"/>
</dbReference>
<dbReference type="SUPFAM" id="SSF47459">
    <property type="entry name" value="HLH, helix-loop-helix DNA-binding domain"/>
    <property type="match status" value="1"/>
</dbReference>
<dbReference type="PANTHER" id="PTHR12565:SF431">
    <property type="entry name" value="TRANSCRIPTION FACTOR BHLH137"/>
    <property type="match status" value="1"/>
</dbReference>
<reference evidence="7" key="1">
    <citation type="submission" date="2023-02" db="EMBL/GenBank/DDBJ databases">
        <title>Genome of toxic invasive species Heracleum sosnowskyi carries increased number of genes despite the absence of recent whole-genome duplications.</title>
        <authorList>
            <person name="Schelkunov M."/>
            <person name="Shtratnikova V."/>
            <person name="Makarenko M."/>
            <person name="Klepikova A."/>
            <person name="Omelchenko D."/>
            <person name="Novikova G."/>
            <person name="Obukhova E."/>
            <person name="Bogdanov V."/>
            <person name="Penin A."/>
            <person name="Logacheva M."/>
        </authorList>
    </citation>
    <scope>NUCLEOTIDE SEQUENCE</scope>
    <source>
        <strain evidence="7">Hsosn_3</strain>
        <tissue evidence="7">Leaf</tissue>
    </source>
</reference>
<dbReference type="Gene3D" id="4.10.280.10">
    <property type="entry name" value="Helix-loop-helix DNA-binding domain"/>
    <property type="match status" value="1"/>
</dbReference>
<dbReference type="SMART" id="SM00353">
    <property type="entry name" value="HLH"/>
    <property type="match status" value="1"/>
</dbReference>
<dbReference type="InterPro" id="IPR036638">
    <property type="entry name" value="HLH_DNA-bd_sf"/>
</dbReference>
<accession>A0AAD8H5J4</accession>
<evidence type="ECO:0000256" key="5">
    <source>
        <dbReference type="SAM" id="MobiDB-lite"/>
    </source>
</evidence>
<keyword evidence="8" id="KW-1185">Reference proteome</keyword>
<evidence type="ECO:0000313" key="8">
    <source>
        <dbReference type="Proteomes" id="UP001237642"/>
    </source>
</evidence>
<dbReference type="GO" id="GO:0046983">
    <property type="term" value="F:protein dimerization activity"/>
    <property type="evidence" value="ECO:0007669"/>
    <property type="project" value="InterPro"/>
</dbReference>
<dbReference type="CDD" id="cd18919">
    <property type="entry name" value="bHLH_AtBPE_like"/>
    <property type="match status" value="1"/>
</dbReference>
<reference evidence="7" key="2">
    <citation type="submission" date="2023-05" db="EMBL/GenBank/DDBJ databases">
        <authorList>
            <person name="Schelkunov M.I."/>
        </authorList>
    </citation>
    <scope>NUCLEOTIDE SEQUENCE</scope>
    <source>
        <strain evidence="7">Hsosn_3</strain>
        <tissue evidence="7">Leaf</tissue>
    </source>
</reference>
<dbReference type="FunFam" id="4.10.280.10:FF:000002">
    <property type="entry name" value="Basic helix-loop-helix transcription factor"/>
    <property type="match status" value="1"/>
</dbReference>
<keyword evidence="2" id="KW-0805">Transcription regulation</keyword>
<sequence>MAAFSYNNPALVDSTSFLFPNTPFLLPSYDNNNDNFNNKICGVLGDINNPFPCFSHQYYPPAIQGSFQEVSSVIVSSSTKASSLTNSSSMVTDQNQNKKVPHNSMELHRKRKSNSKFNSAQSKDTSQVIEKGKKQRRNRGGAEKKDEDMKKNDVEKSKEEKDGAPTGYIHVRARRGQATDSHSLAERVRREKISERMKLLQALVPGCDKVTGKALMLDEIINYVQSLQNQVEFLSMKLASMNPTFYDFGADMETFMIKPESVSFEAQQPECNPTDQFTTNTFTPANNYPLLDSSAQMLEILHQGNGQLSWDSNEHRQKIISQSGFTNNLCSFH</sequence>
<dbReference type="InterPro" id="IPR024097">
    <property type="entry name" value="bHLH_ZIP_TF"/>
</dbReference>
<evidence type="ECO:0000256" key="2">
    <source>
        <dbReference type="ARBA" id="ARBA00023015"/>
    </source>
</evidence>
<keyword evidence="4" id="KW-0539">Nucleus</keyword>
<protein>
    <submittedName>
        <fullName evidence="7">Transcription factor bHLH137</fullName>
    </submittedName>
</protein>
<comment type="subcellular location">
    <subcellularLocation>
        <location evidence="1">Nucleus</location>
    </subcellularLocation>
</comment>
<dbReference type="InterPro" id="IPR011598">
    <property type="entry name" value="bHLH_dom"/>
</dbReference>
<organism evidence="7 8">
    <name type="scientific">Heracleum sosnowskyi</name>
    <dbReference type="NCBI Taxonomy" id="360622"/>
    <lineage>
        <taxon>Eukaryota</taxon>
        <taxon>Viridiplantae</taxon>
        <taxon>Streptophyta</taxon>
        <taxon>Embryophyta</taxon>
        <taxon>Tracheophyta</taxon>
        <taxon>Spermatophyta</taxon>
        <taxon>Magnoliopsida</taxon>
        <taxon>eudicotyledons</taxon>
        <taxon>Gunneridae</taxon>
        <taxon>Pentapetalae</taxon>
        <taxon>asterids</taxon>
        <taxon>campanulids</taxon>
        <taxon>Apiales</taxon>
        <taxon>Apiaceae</taxon>
        <taxon>Apioideae</taxon>
        <taxon>apioid superclade</taxon>
        <taxon>Tordylieae</taxon>
        <taxon>Tordyliinae</taxon>
        <taxon>Heracleum</taxon>
    </lineage>
</organism>
<dbReference type="PANTHER" id="PTHR12565">
    <property type="entry name" value="STEROL REGULATORY ELEMENT-BINDING PROTEIN"/>
    <property type="match status" value="1"/>
</dbReference>
<evidence type="ECO:0000259" key="6">
    <source>
        <dbReference type="PROSITE" id="PS50888"/>
    </source>
</evidence>
<evidence type="ECO:0000256" key="3">
    <source>
        <dbReference type="ARBA" id="ARBA00023163"/>
    </source>
</evidence>
<keyword evidence="3" id="KW-0804">Transcription</keyword>
<name>A0AAD8H5J4_9APIA</name>
<gene>
    <name evidence="7" type="ORF">POM88_044501</name>
</gene>
<dbReference type="EMBL" id="JAUIZM010000010">
    <property type="protein sequence ID" value="KAK1360027.1"/>
    <property type="molecule type" value="Genomic_DNA"/>
</dbReference>
<evidence type="ECO:0000313" key="7">
    <source>
        <dbReference type="EMBL" id="KAK1360027.1"/>
    </source>
</evidence>
<evidence type="ECO:0000256" key="1">
    <source>
        <dbReference type="ARBA" id="ARBA00004123"/>
    </source>
</evidence>
<evidence type="ECO:0000256" key="4">
    <source>
        <dbReference type="ARBA" id="ARBA00023242"/>
    </source>
</evidence>
<feature type="domain" description="BHLH" evidence="6">
    <location>
        <begin position="177"/>
        <end position="227"/>
    </location>
</feature>
<feature type="compositionally biased region" description="Basic and acidic residues" evidence="5">
    <location>
        <begin position="140"/>
        <end position="163"/>
    </location>
</feature>
<proteinExistence type="predicted"/>
<comment type="caution">
    <text evidence="7">The sequence shown here is derived from an EMBL/GenBank/DDBJ whole genome shotgun (WGS) entry which is preliminary data.</text>
</comment>
<dbReference type="GO" id="GO:0003700">
    <property type="term" value="F:DNA-binding transcription factor activity"/>
    <property type="evidence" value="ECO:0007669"/>
    <property type="project" value="TreeGrafter"/>
</dbReference>
<feature type="compositionally biased region" description="Polar residues" evidence="5">
    <location>
        <begin position="115"/>
        <end position="128"/>
    </location>
</feature>
<feature type="region of interest" description="Disordered" evidence="5">
    <location>
        <begin position="81"/>
        <end position="165"/>
    </location>
</feature>
<dbReference type="AlphaFoldDB" id="A0AAD8H5J4"/>
<dbReference type="Pfam" id="PF00010">
    <property type="entry name" value="HLH"/>
    <property type="match status" value="1"/>
</dbReference>
<dbReference type="PROSITE" id="PS50888">
    <property type="entry name" value="BHLH"/>
    <property type="match status" value="1"/>
</dbReference>
<dbReference type="Proteomes" id="UP001237642">
    <property type="component" value="Unassembled WGS sequence"/>
</dbReference>